<dbReference type="GO" id="GO:0005634">
    <property type="term" value="C:nucleus"/>
    <property type="evidence" value="ECO:0007669"/>
    <property type="project" value="TreeGrafter"/>
</dbReference>
<dbReference type="InterPro" id="IPR051132">
    <property type="entry name" value="3-5_Exonuclease_domain"/>
</dbReference>
<evidence type="ECO:0000256" key="2">
    <source>
        <dbReference type="ARBA" id="ARBA00022801"/>
    </source>
</evidence>
<dbReference type="Proteomes" id="UP001202328">
    <property type="component" value="Unassembled WGS sequence"/>
</dbReference>
<protein>
    <recommendedName>
        <fullName evidence="3">3'-5' exonuclease domain-containing protein</fullName>
    </recommendedName>
</protein>
<evidence type="ECO:0000256" key="1">
    <source>
        <dbReference type="ARBA" id="ARBA00022722"/>
    </source>
</evidence>
<name>A0AAD4X8L1_9MAGN</name>
<dbReference type="CDD" id="cd06141">
    <property type="entry name" value="WRN_exo"/>
    <property type="match status" value="1"/>
</dbReference>
<dbReference type="Gene3D" id="3.30.420.10">
    <property type="entry name" value="Ribonuclease H-like superfamily/Ribonuclease H"/>
    <property type="match status" value="1"/>
</dbReference>
<sequence length="231" mass="27371">MERNNITSSYDEDGDPAPDVRIAFTNFFGTLIQTTVTSRPEIIHQWIYHHWQVYGEHYGNRLIVGVGVQWRPSNQRRAHTLQLCIDTRCLLIQLSHTPRIPQVLHWFLGDRNIHFVGIRNDSDYRRLLNNEHVLSVPNLINVSDYFDHSESSLRDLARLVLGVDGVRRDTLVERSDWSARDLTIDQVQYAVVDAYVSFQVGRAINIWRVHNYWYMCGWRVQHYWYVCFLWV</sequence>
<evidence type="ECO:0000313" key="4">
    <source>
        <dbReference type="EMBL" id="KAI3864005.1"/>
    </source>
</evidence>
<feature type="domain" description="3'-5' exonuclease" evidence="3">
    <location>
        <begin position="77"/>
        <end position="200"/>
    </location>
</feature>
<proteinExistence type="predicted"/>
<evidence type="ECO:0000259" key="3">
    <source>
        <dbReference type="Pfam" id="PF01612"/>
    </source>
</evidence>
<comment type="caution">
    <text evidence="4">The sequence shown here is derived from an EMBL/GenBank/DDBJ whole genome shotgun (WGS) entry which is preliminary data.</text>
</comment>
<dbReference type="AlphaFoldDB" id="A0AAD4X8L1"/>
<dbReference type="EMBL" id="JAJJMB010014022">
    <property type="protein sequence ID" value="KAI3864005.1"/>
    <property type="molecule type" value="Genomic_DNA"/>
</dbReference>
<keyword evidence="2" id="KW-0378">Hydrolase</keyword>
<accession>A0AAD4X8L1</accession>
<dbReference type="PANTHER" id="PTHR13620">
    <property type="entry name" value="3-5 EXONUCLEASE"/>
    <property type="match status" value="1"/>
</dbReference>
<gene>
    <name evidence="4" type="ORF">MKW98_031597</name>
</gene>
<keyword evidence="5" id="KW-1185">Reference proteome</keyword>
<reference evidence="4" key="1">
    <citation type="submission" date="2022-04" db="EMBL/GenBank/DDBJ databases">
        <title>A functionally conserved STORR gene fusion in Papaver species that diverged 16.8 million years ago.</title>
        <authorList>
            <person name="Catania T."/>
        </authorList>
    </citation>
    <scope>NUCLEOTIDE SEQUENCE</scope>
    <source>
        <strain evidence="4">S-188037</strain>
    </source>
</reference>
<dbReference type="GO" id="GO:0003676">
    <property type="term" value="F:nucleic acid binding"/>
    <property type="evidence" value="ECO:0007669"/>
    <property type="project" value="InterPro"/>
</dbReference>
<dbReference type="InterPro" id="IPR012337">
    <property type="entry name" value="RNaseH-like_sf"/>
</dbReference>
<dbReference type="GO" id="GO:0006139">
    <property type="term" value="P:nucleobase-containing compound metabolic process"/>
    <property type="evidence" value="ECO:0007669"/>
    <property type="project" value="InterPro"/>
</dbReference>
<dbReference type="PANTHER" id="PTHR13620:SF59">
    <property type="entry name" value="POLYNUCLEOTIDYL TRANSFERASE, RIBONUCLEASE H-LIKE SUPERFAMILY PROTEIN"/>
    <property type="match status" value="1"/>
</dbReference>
<dbReference type="InterPro" id="IPR002562">
    <property type="entry name" value="3'-5'_exonuclease_dom"/>
</dbReference>
<dbReference type="Pfam" id="PF01612">
    <property type="entry name" value="DNA_pol_A_exo1"/>
    <property type="match status" value="1"/>
</dbReference>
<dbReference type="SUPFAM" id="SSF53098">
    <property type="entry name" value="Ribonuclease H-like"/>
    <property type="match status" value="1"/>
</dbReference>
<dbReference type="GO" id="GO:0008408">
    <property type="term" value="F:3'-5' exonuclease activity"/>
    <property type="evidence" value="ECO:0007669"/>
    <property type="project" value="InterPro"/>
</dbReference>
<evidence type="ECO:0000313" key="5">
    <source>
        <dbReference type="Proteomes" id="UP001202328"/>
    </source>
</evidence>
<dbReference type="InterPro" id="IPR036397">
    <property type="entry name" value="RNaseH_sf"/>
</dbReference>
<keyword evidence="1" id="KW-0540">Nuclease</keyword>
<dbReference type="GO" id="GO:0005737">
    <property type="term" value="C:cytoplasm"/>
    <property type="evidence" value="ECO:0007669"/>
    <property type="project" value="TreeGrafter"/>
</dbReference>
<organism evidence="4 5">
    <name type="scientific">Papaver atlanticum</name>
    <dbReference type="NCBI Taxonomy" id="357466"/>
    <lineage>
        <taxon>Eukaryota</taxon>
        <taxon>Viridiplantae</taxon>
        <taxon>Streptophyta</taxon>
        <taxon>Embryophyta</taxon>
        <taxon>Tracheophyta</taxon>
        <taxon>Spermatophyta</taxon>
        <taxon>Magnoliopsida</taxon>
        <taxon>Ranunculales</taxon>
        <taxon>Papaveraceae</taxon>
        <taxon>Papaveroideae</taxon>
        <taxon>Papaver</taxon>
    </lineage>
</organism>